<reference evidence="1 2" key="1">
    <citation type="journal article" date="2024" name="bioRxiv">
        <title>A reference genome for Trichogramma kaykai: A tiny desert-dwelling parasitoid wasp with competing sex-ratio distorters.</title>
        <authorList>
            <person name="Culotta J."/>
            <person name="Lindsey A.R."/>
        </authorList>
    </citation>
    <scope>NUCLEOTIDE SEQUENCE [LARGE SCALE GENOMIC DNA]</scope>
    <source>
        <strain evidence="1 2">KSX58</strain>
    </source>
</reference>
<dbReference type="AlphaFoldDB" id="A0ABD2VUG0"/>
<dbReference type="Proteomes" id="UP001627154">
    <property type="component" value="Unassembled WGS sequence"/>
</dbReference>
<accession>A0ABD2VUG0</accession>
<gene>
    <name evidence="1" type="ORF">TKK_020008</name>
</gene>
<evidence type="ECO:0000313" key="2">
    <source>
        <dbReference type="Proteomes" id="UP001627154"/>
    </source>
</evidence>
<protein>
    <submittedName>
        <fullName evidence="1">Uncharacterized protein</fullName>
    </submittedName>
</protein>
<evidence type="ECO:0000313" key="1">
    <source>
        <dbReference type="EMBL" id="KAL3384219.1"/>
    </source>
</evidence>
<organism evidence="1 2">
    <name type="scientific">Trichogramma kaykai</name>
    <dbReference type="NCBI Taxonomy" id="54128"/>
    <lineage>
        <taxon>Eukaryota</taxon>
        <taxon>Metazoa</taxon>
        <taxon>Ecdysozoa</taxon>
        <taxon>Arthropoda</taxon>
        <taxon>Hexapoda</taxon>
        <taxon>Insecta</taxon>
        <taxon>Pterygota</taxon>
        <taxon>Neoptera</taxon>
        <taxon>Endopterygota</taxon>
        <taxon>Hymenoptera</taxon>
        <taxon>Apocrita</taxon>
        <taxon>Proctotrupomorpha</taxon>
        <taxon>Chalcidoidea</taxon>
        <taxon>Trichogrammatidae</taxon>
        <taxon>Trichogramma</taxon>
    </lineage>
</organism>
<comment type="caution">
    <text evidence="1">The sequence shown here is derived from an EMBL/GenBank/DDBJ whole genome shotgun (WGS) entry which is preliminary data.</text>
</comment>
<proteinExistence type="predicted"/>
<name>A0ABD2VUG0_9HYME</name>
<dbReference type="EMBL" id="JBJJXI010000177">
    <property type="protein sequence ID" value="KAL3384219.1"/>
    <property type="molecule type" value="Genomic_DNA"/>
</dbReference>
<sequence>MGAGRNAKASRESKIIKKNRKKCQKLSFRGRCLLHSALWRTLRRYYIIPGVSGATLQLRWSRLMAMAAYTLTYGITQCQLIYNAYHCGGAWLYLLQLSLLLRARADLYCTKSWQQTLLMHMYAREQQQYARAAVQHLDARHLTQRIDPHDSFVVVGVAENELQQQQQLRCCFAGGGSNDNNSGSSERLRGGGDPVVAVTCLLVLLRTAILSQNDGTRFSLAV</sequence>
<keyword evidence="2" id="KW-1185">Reference proteome</keyword>